<comment type="caution">
    <text evidence="1">The sequence shown here is derived from an EMBL/GenBank/DDBJ whole genome shotgun (WGS) entry which is preliminary data.</text>
</comment>
<dbReference type="AlphaFoldDB" id="A0A9K3IKP7"/>
<keyword evidence="2" id="KW-1185">Reference proteome</keyword>
<proteinExistence type="predicted"/>
<evidence type="ECO:0000313" key="1">
    <source>
        <dbReference type="EMBL" id="KAF5798181.1"/>
    </source>
</evidence>
<dbReference type="Gramene" id="mRNA:HanXRQr2_Chr07g0289791">
    <property type="protein sequence ID" value="mRNA:HanXRQr2_Chr07g0289791"/>
    <property type="gene ID" value="HanXRQr2_Chr07g0289791"/>
</dbReference>
<reference evidence="1" key="2">
    <citation type="submission" date="2020-06" db="EMBL/GenBank/DDBJ databases">
        <title>Helianthus annuus Genome sequencing and assembly Release 2.</title>
        <authorList>
            <person name="Gouzy J."/>
            <person name="Langlade N."/>
            <person name="Munos S."/>
        </authorList>
    </citation>
    <scope>NUCLEOTIDE SEQUENCE</scope>
    <source>
        <tissue evidence="1">Leaves</tissue>
    </source>
</reference>
<protein>
    <submittedName>
        <fullName evidence="1">Uncharacterized protein</fullName>
    </submittedName>
</protein>
<reference evidence="1" key="1">
    <citation type="journal article" date="2017" name="Nature">
        <title>The sunflower genome provides insights into oil metabolism, flowering and Asterid evolution.</title>
        <authorList>
            <person name="Badouin H."/>
            <person name="Gouzy J."/>
            <person name="Grassa C.J."/>
            <person name="Murat F."/>
            <person name="Staton S.E."/>
            <person name="Cottret L."/>
            <person name="Lelandais-Briere C."/>
            <person name="Owens G.L."/>
            <person name="Carrere S."/>
            <person name="Mayjonade B."/>
            <person name="Legrand L."/>
            <person name="Gill N."/>
            <person name="Kane N.C."/>
            <person name="Bowers J.E."/>
            <person name="Hubner S."/>
            <person name="Bellec A."/>
            <person name="Berard A."/>
            <person name="Berges H."/>
            <person name="Blanchet N."/>
            <person name="Boniface M.C."/>
            <person name="Brunel D."/>
            <person name="Catrice O."/>
            <person name="Chaidir N."/>
            <person name="Claudel C."/>
            <person name="Donnadieu C."/>
            <person name="Faraut T."/>
            <person name="Fievet G."/>
            <person name="Helmstetter N."/>
            <person name="King M."/>
            <person name="Knapp S.J."/>
            <person name="Lai Z."/>
            <person name="Le Paslier M.C."/>
            <person name="Lippi Y."/>
            <person name="Lorenzon L."/>
            <person name="Mandel J.R."/>
            <person name="Marage G."/>
            <person name="Marchand G."/>
            <person name="Marquand E."/>
            <person name="Bret-Mestries E."/>
            <person name="Morien E."/>
            <person name="Nambeesan S."/>
            <person name="Nguyen T."/>
            <person name="Pegot-Espagnet P."/>
            <person name="Pouilly N."/>
            <person name="Raftis F."/>
            <person name="Sallet E."/>
            <person name="Schiex T."/>
            <person name="Thomas J."/>
            <person name="Vandecasteele C."/>
            <person name="Vares D."/>
            <person name="Vear F."/>
            <person name="Vautrin S."/>
            <person name="Crespi M."/>
            <person name="Mangin B."/>
            <person name="Burke J.M."/>
            <person name="Salse J."/>
            <person name="Munos S."/>
            <person name="Vincourt P."/>
            <person name="Rieseberg L.H."/>
            <person name="Langlade N.B."/>
        </authorList>
    </citation>
    <scope>NUCLEOTIDE SEQUENCE</scope>
    <source>
        <tissue evidence="1">Leaves</tissue>
    </source>
</reference>
<organism evidence="1 2">
    <name type="scientific">Helianthus annuus</name>
    <name type="common">Common sunflower</name>
    <dbReference type="NCBI Taxonomy" id="4232"/>
    <lineage>
        <taxon>Eukaryota</taxon>
        <taxon>Viridiplantae</taxon>
        <taxon>Streptophyta</taxon>
        <taxon>Embryophyta</taxon>
        <taxon>Tracheophyta</taxon>
        <taxon>Spermatophyta</taxon>
        <taxon>Magnoliopsida</taxon>
        <taxon>eudicotyledons</taxon>
        <taxon>Gunneridae</taxon>
        <taxon>Pentapetalae</taxon>
        <taxon>asterids</taxon>
        <taxon>campanulids</taxon>
        <taxon>Asterales</taxon>
        <taxon>Asteraceae</taxon>
        <taxon>Asteroideae</taxon>
        <taxon>Heliantheae alliance</taxon>
        <taxon>Heliantheae</taxon>
        <taxon>Helianthus</taxon>
    </lineage>
</organism>
<accession>A0A9K3IKP7</accession>
<dbReference type="EMBL" id="MNCJ02000322">
    <property type="protein sequence ID" value="KAF5798181.1"/>
    <property type="molecule type" value="Genomic_DNA"/>
</dbReference>
<gene>
    <name evidence="1" type="ORF">HanXRQr2_Chr07g0289791</name>
</gene>
<sequence>MVTQHTPENKKKGEGPSVLHFIRKLKKYVTTQEPNQLTTVTRLPAELLIFIGKI</sequence>
<evidence type="ECO:0000313" key="2">
    <source>
        <dbReference type="Proteomes" id="UP000215914"/>
    </source>
</evidence>
<dbReference type="Proteomes" id="UP000215914">
    <property type="component" value="Unassembled WGS sequence"/>
</dbReference>
<name>A0A9K3IKP7_HELAN</name>